<dbReference type="EMBL" id="FP929050">
    <property type="protein sequence ID" value="CBL13948.1"/>
    <property type="molecule type" value="Genomic_DNA"/>
</dbReference>
<gene>
    <name evidence="1" type="ORF">RO1_37010</name>
</gene>
<reference evidence="1 2" key="1">
    <citation type="submission" date="2010-03" db="EMBL/GenBank/DDBJ databases">
        <title>The genome sequence of Roseburia intestinalis XB6B4.</title>
        <authorList>
            <consortium name="metaHIT consortium -- http://www.metahit.eu/"/>
            <person name="Pajon A."/>
            <person name="Turner K."/>
            <person name="Parkhill J."/>
            <person name="Bernalier A."/>
        </authorList>
    </citation>
    <scope>NUCLEOTIDE SEQUENCE [LARGE SCALE GENOMIC DNA]</scope>
    <source>
        <strain evidence="1 2">XB6B4</strain>
    </source>
</reference>
<sequence>MPYDTVVAADCADLECEASAKSVTGTGYE</sequence>
<evidence type="ECO:0000313" key="1">
    <source>
        <dbReference type="EMBL" id="CBL13948.1"/>
    </source>
</evidence>
<proteinExistence type="predicted"/>
<dbReference type="KEGG" id="rix:RO1_37010"/>
<organism evidence="1 2">
    <name type="scientific">Roseburia intestinalis XB6B4</name>
    <dbReference type="NCBI Taxonomy" id="718255"/>
    <lineage>
        <taxon>Bacteria</taxon>
        <taxon>Bacillati</taxon>
        <taxon>Bacillota</taxon>
        <taxon>Clostridia</taxon>
        <taxon>Lachnospirales</taxon>
        <taxon>Lachnospiraceae</taxon>
        <taxon>Roseburia</taxon>
    </lineage>
</organism>
<accession>D4L2V8</accession>
<name>D4L2V8_9FIRM</name>
<dbReference type="AlphaFoldDB" id="D4L2V8"/>
<reference evidence="1 2" key="2">
    <citation type="submission" date="2010-03" db="EMBL/GenBank/DDBJ databases">
        <authorList>
            <person name="Pajon A."/>
        </authorList>
    </citation>
    <scope>NUCLEOTIDE SEQUENCE [LARGE SCALE GENOMIC DNA]</scope>
    <source>
        <strain evidence="1 2">XB6B4</strain>
    </source>
</reference>
<evidence type="ECO:0000313" key="2">
    <source>
        <dbReference type="Proteomes" id="UP000008953"/>
    </source>
</evidence>
<dbReference type="HOGENOM" id="CLU_218791_0_0_9"/>
<protein>
    <submittedName>
        <fullName evidence="1">Uncharacterized protein</fullName>
    </submittedName>
</protein>
<dbReference type="Proteomes" id="UP000008953">
    <property type="component" value="Chromosome"/>
</dbReference>